<dbReference type="Proteomes" id="UP001052655">
    <property type="component" value="Unassembled WGS sequence"/>
</dbReference>
<name>A0ABQ3QCI7_9ACTN</name>
<evidence type="ECO:0000313" key="3">
    <source>
        <dbReference type="Proteomes" id="UP001052655"/>
    </source>
</evidence>
<feature type="compositionally biased region" description="Basic and acidic residues" evidence="1">
    <location>
        <begin position="9"/>
        <end position="19"/>
    </location>
</feature>
<dbReference type="RefSeq" id="WP_226536122.1">
    <property type="nucleotide sequence ID" value="NZ_BMTC01000001.1"/>
</dbReference>
<gene>
    <name evidence="2" type="ORF">Sdagh_67410</name>
</gene>
<evidence type="ECO:0000256" key="1">
    <source>
        <dbReference type="SAM" id="MobiDB-lite"/>
    </source>
</evidence>
<sequence>MTGWQKLHKQGEDGLRDPRALALTDPDAPVQLADVLVLVAASHDQYRGWGDVVVFAARTAARIGEVSGCRVQDVDTDQ</sequence>
<proteinExistence type="predicted"/>
<comment type="caution">
    <text evidence="2">The sequence shown here is derived from an EMBL/GenBank/DDBJ whole genome shotgun (WGS) entry which is preliminary data.</text>
</comment>
<keyword evidence="3" id="KW-1185">Reference proteome</keyword>
<dbReference type="EMBL" id="BNDX01000018">
    <property type="protein sequence ID" value="GHI35011.1"/>
    <property type="molecule type" value="Genomic_DNA"/>
</dbReference>
<protein>
    <submittedName>
        <fullName evidence="2">Uncharacterized protein</fullName>
    </submittedName>
</protein>
<feature type="region of interest" description="Disordered" evidence="1">
    <location>
        <begin position="1"/>
        <end position="20"/>
    </location>
</feature>
<accession>A0ABQ3QCI7</accession>
<reference evidence="2" key="1">
    <citation type="submission" date="2024-05" db="EMBL/GenBank/DDBJ databases">
        <title>Whole genome shotgun sequence of Streptomyces daghestanicus NBRC 12762.</title>
        <authorList>
            <person name="Komaki H."/>
            <person name="Tamura T."/>
        </authorList>
    </citation>
    <scope>NUCLEOTIDE SEQUENCE</scope>
    <source>
        <strain evidence="2">NBRC 12762</strain>
    </source>
</reference>
<organism evidence="2 3">
    <name type="scientific">Streptomyces daghestanicus</name>
    <dbReference type="NCBI Taxonomy" id="66885"/>
    <lineage>
        <taxon>Bacteria</taxon>
        <taxon>Bacillati</taxon>
        <taxon>Actinomycetota</taxon>
        <taxon>Actinomycetes</taxon>
        <taxon>Kitasatosporales</taxon>
        <taxon>Streptomycetaceae</taxon>
        <taxon>Streptomyces</taxon>
    </lineage>
</organism>
<evidence type="ECO:0000313" key="2">
    <source>
        <dbReference type="EMBL" id="GHI35011.1"/>
    </source>
</evidence>